<name>B9TDQ7_RICCO</name>
<gene>
    <name evidence="1" type="ORF">RCOM_1887220</name>
</gene>
<dbReference type="Proteomes" id="UP000008311">
    <property type="component" value="Unassembled WGS sequence"/>
</dbReference>
<keyword evidence="2" id="KW-1185">Reference proteome</keyword>
<evidence type="ECO:0000313" key="2">
    <source>
        <dbReference type="Proteomes" id="UP000008311"/>
    </source>
</evidence>
<evidence type="ECO:0000313" key="1">
    <source>
        <dbReference type="EMBL" id="EEF26006.1"/>
    </source>
</evidence>
<accession>B9TDQ7</accession>
<dbReference type="InParanoid" id="B9TDQ7"/>
<dbReference type="EMBL" id="EQ978387">
    <property type="protein sequence ID" value="EEF26006.1"/>
    <property type="molecule type" value="Genomic_DNA"/>
</dbReference>
<dbReference type="AlphaFoldDB" id="B9TDQ7"/>
<organism evidence="1 2">
    <name type="scientific">Ricinus communis</name>
    <name type="common">Castor bean</name>
    <dbReference type="NCBI Taxonomy" id="3988"/>
    <lineage>
        <taxon>Eukaryota</taxon>
        <taxon>Viridiplantae</taxon>
        <taxon>Streptophyta</taxon>
        <taxon>Embryophyta</taxon>
        <taxon>Tracheophyta</taxon>
        <taxon>Spermatophyta</taxon>
        <taxon>Magnoliopsida</taxon>
        <taxon>eudicotyledons</taxon>
        <taxon>Gunneridae</taxon>
        <taxon>Pentapetalae</taxon>
        <taxon>rosids</taxon>
        <taxon>fabids</taxon>
        <taxon>Malpighiales</taxon>
        <taxon>Euphorbiaceae</taxon>
        <taxon>Acalyphoideae</taxon>
        <taxon>Acalypheae</taxon>
        <taxon>Ricinus</taxon>
    </lineage>
</organism>
<proteinExistence type="predicted"/>
<reference evidence="2" key="1">
    <citation type="journal article" date="2010" name="Nat. Biotechnol.">
        <title>Draft genome sequence of the oilseed species Ricinus communis.</title>
        <authorList>
            <person name="Chan A.P."/>
            <person name="Crabtree J."/>
            <person name="Zhao Q."/>
            <person name="Lorenzi H."/>
            <person name="Orvis J."/>
            <person name="Puiu D."/>
            <person name="Melake-Berhan A."/>
            <person name="Jones K.M."/>
            <person name="Redman J."/>
            <person name="Chen G."/>
            <person name="Cahoon E.B."/>
            <person name="Gedil M."/>
            <person name="Stanke M."/>
            <person name="Haas B.J."/>
            <person name="Wortman J.R."/>
            <person name="Fraser-Liggett C.M."/>
            <person name="Ravel J."/>
            <person name="Rabinowicz P.D."/>
        </authorList>
    </citation>
    <scope>NUCLEOTIDE SEQUENCE [LARGE SCALE GENOMIC DNA]</scope>
    <source>
        <strain evidence="2">cv. Hale</strain>
    </source>
</reference>
<dbReference type="AntiFam" id="ANF00117">
    <property type="entry name" value="Shadow ORF (opposite PRN2)"/>
</dbReference>
<protein>
    <submittedName>
        <fullName evidence="1">Uncharacterized protein</fullName>
    </submittedName>
</protein>
<sequence length="281" mass="30171">MDRVVARHQRIWVGRRGTEHELGGAAGDEVELAFALLEHAEFARQAHARRLQRAVGDGHPGHVVPGRRRVAPALAVLQLHMQVVDGRARPDVAGRAVVAADHDPGRSRLADAVGGQVHAVRRSVLVFGRQGEPQLEAADRAVLDRSAFMPHAAAGAHVFDAAGRQRACAARGLAVVERAVHDDGDGGDAGMRVHAHLVPAGAQVEQVEEDEGFDQAVGAAGTDQACHAAARRALGPVDDLALRGLVRCGADRVAFDNGGHDRFLSRVRWCERILRRRHRSE</sequence>